<dbReference type="GO" id="GO:0070403">
    <property type="term" value="F:NAD+ binding"/>
    <property type="evidence" value="ECO:0007669"/>
    <property type="project" value="InterPro"/>
</dbReference>
<dbReference type="Gene3D" id="3.40.50.720">
    <property type="entry name" value="NAD(P)-binding Rossmann-like Domain"/>
    <property type="match status" value="1"/>
</dbReference>
<name>A0A142JVB5_9BURK</name>
<evidence type="ECO:0000256" key="10">
    <source>
        <dbReference type="ARBA" id="ARBA00023235"/>
    </source>
</evidence>
<organism evidence="17 18">
    <name type="scientific">Cupriavidus nantongensis</name>
    <dbReference type="NCBI Taxonomy" id="1796606"/>
    <lineage>
        <taxon>Bacteria</taxon>
        <taxon>Pseudomonadati</taxon>
        <taxon>Pseudomonadota</taxon>
        <taxon>Betaproteobacteria</taxon>
        <taxon>Burkholderiales</taxon>
        <taxon>Burkholderiaceae</taxon>
        <taxon>Cupriavidus</taxon>
    </lineage>
</organism>
<dbReference type="EMBL" id="CP014845">
    <property type="protein sequence ID" value="AMR82027.1"/>
    <property type="molecule type" value="Genomic_DNA"/>
</dbReference>
<evidence type="ECO:0000256" key="6">
    <source>
        <dbReference type="ARBA" id="ARBA00023002"/>
    </source>
</evidence>
<dbReference type="FunFam" id="1.10.1040.50:FF:000006">
    <property type="entry name" value="Peroxisomal bifunctional enzyme"/>
    <property type="match status" value="1"/>
</dbReference>
<comment type="similarity">
    <text evidence="14">Belongs to the enoyl-CoA hydratase/isomerase family.</text>
</comment>
<keyword evidence="5" id="KW-0442">Lipid degradation</keyword>
<keyword evidence="9" id="KW-0576">Peroxisome</keyword>
<keyword evidence="4" id="KW-0276">Fatty acid metabolism</keyword>
<dbReference type="InterPro" id="IPR006176">
    <property type="entry name" value="3-OHacyl-CoA_DH_NAD-bd"/>
</dbReference>
<keyword evidence="6" id="KW-0560">Oxidoreductase</keyword>
<comment type="similarity">
    <text evidence="3">In the N-terminal section; belongs to the enoyl-CoA hydratase/isomerase family.</text>
</comment>
<dbReference type="InterPro" id="IPR029045">
    <property type="entry name" value="ClpP/crotonase-like_dom_sf"/>
</dbReference>
<dbReference type="Gene3D" id="3.90.226.10">
    <property type="entry name" value="2-enoyl-CoA Hydratase, Chain A, domain 1"/>
    <property type="match status" value="1"/>
</dbReference>
<evidence type="ECO:0000256" key="3">
    <source>
        <dbReference type="ARBA" id="ARBA00008750"/>
    </source>
</evidence>
<dbReference type="RefSeq" id="WP_062803814.1">
    <property type="nucleotide sequence ID" value="NZ_CP014845.1"/>
</dbReference>
<gene>
    <name evidence="17" type="ORF">A2G96_30335</name>
</gene>
<evidence type="ECO:0000256" key="2">
    <source>
        <dbReference type="ARBA" id="ARBA00005005"/>
    </source>
</evidence>
<dbReference type="GO" id="GO:0006635">
    <property type="term" value="P:fatty acid beta-oxidation"/>
    <property type="evidence" value="ECO:0007669"/>
    <property type="project" value="UniProtKB-UniPathway"/>
</dbReference>
<dbReference type="Pfam" id="PF02737">
    <property type="entry name" value="3HCDH_N"/>
    <property type="match status" value="1"/>
</dbReference>
<keyword evidence="11" id="KW-0456">Lyase</keyword>
<evidence type="ECO:0000256" key="1">
    <source>
        <dbReference type="ARBA" id="ARBA00004275"/>
    </source>
</evidence>
<dbReference type="InterPro" id="IPR001753">
    <property type="entry name" value="Enoyl-CoA_hydra/iso"/>
</dbReference>
<evidence type="ECO:0000313" key="17">
    <source>
        <dbReference type="EMBL" id="AMR82027.1"/>
    </source>
</evidence>
<dbReference type="InterPro" id="IPR036291">
    <property type="entry name" value="NAD(P)-bd_dom_sf"/>
</dbReference>
<dbReference type="SUPFAM" id="SSF48179">
    <property type="entry name" value="6-phosphogluconate dehydrogenase C-terminal domain-like"/>
    <property type="match status" value="2"/>
</dbReference>
<accession>A0A142JVB5</accession>
<keyword evidence="7" id="KW-0520">NAD</keyword>
<dbReference type="AlphaFoldDB" id="A0A142JVB5"/>
<evidence type="ECO:0000256" key="5">
    <source>
        <dbReference type="ARBA" id="ARBA00022963"/>
    </source>
</evidence>
<dbReference type="Pfam" id="PF00378">
    <property type="entry name" value="ECH_1"/>
    <property type="match status" value="1"/>
</dbReference>
<protein>
    <submittedName>
        <fullName evidence="17">3-hydroxyacyl-CoA dehydrogenase</fullName>
    </submittedName>
</protein>
<evidence type="ECO:0000256" key="14">
    <source>
        <dbReference type="RuleBase" id="RU003707"/>
    </source>
</evidence>
<evidence type="ECO:0000256" key="7">
    <source>
        <dbReference type="ARBA" id="ARBA00023027"/>
    </source>
</evidence>
<dbReference type="KEGG" id="cnan:A2G96_30335"/>
<evidence type="ECO:0000256" key="9">
    <source>
        <dbReference type="ARBA" id="ARBA00023140"/>
    </source>
</evidence>
<dbReference type="Pfam" id="PF00725">
    <property type="entry name" value="3HCDH"/>
    <property type="match status" value="1"/>
</dbReference>
<dbReference type="SUPFAM" id="SSF52096">
    <property type="entry name" value="ClpP/crotonase"/>
    <property type="match status" value="1"/>
</dbReference>
<keyword evidence="8" id="KW-0443">Lipid metabolism</keyword>
<evidence type="ECO:0000259" key="15">
    <source>
        <dbReference type="Pfam" id="PF00725"/>
    </source>
</evidence>
<dbReference type="GO" id="GO:0003857">
    <property type="term" value="F:(3S)-3-hydroxyacyl-CoA dehydrogenase (NAD+) activity"/>
    <property type="evidence" value="ECO:0007669"/>
    <property type="project" value="UniProtKB-EC"/>
</dbReference>
<dbReference type="InterPro" id="IPR006108">
    <property type="entry name" value="3HC_DH_C"/>
</dbReference>
<dbReference type="InterPro" id="IPR008927">
    <property type="entry name" value="6-PGluconate_DH-like_C_sf"/>
</dbReference>
<evidence type="ECO:0000259" key="16">
    <source>
        <dbReference type="Pfam" id="PF02737"/>
    </source>
</evidence>
<keyword evidence="18" id="KW-1185">Reference proteome</keyword>
<evidence type="ECO:0000256" key="11">
    <source>
        <dbReference type="ARBA" id="ARBA00023239"/>
    </source>
</evidence>
<dbReference type="PANTHER" id="PTHR23309:SF51">
    <property type="entry name" value="3-HYDROXYACYL-COA DEHYDROGENASE-RELATED"/>
    <property type="match status" value="1"/>
</dbReference>
<evidence type="ECO:0000256" key="8">
    <source>
        <dbReference type="ARBA" id="ARBA00023098"/>
    </source>
</evidence>
<evidence type="ECO:0000313" key="18">
    <source>
        <dbReference type="Proteomes" id="UP000075238"/>
    </source>
</evidence>
<comment type="catalytic activity">
    <reaction evidence="13">
        <text>a (3S)-3-hydroxyacyl-CoA + NAD(+) = a 3-oxoacyl-CoA + NADH + H(+)</text>
        <dbReference type="Rhea" id="RHEA:22432"/>
        <dbReference type="ChEBI" id="CHEBI:15378"/>
        <dbReference type="ChEBI" id="CHEBI:57318"/>
        <dbReference type="ChEBI" id="CHEBI:57540"/>
        <dbReference type="ChEBI" id="CHEBI:57945"/>
        <dbReference type="ChEBI" id="CHEBI:90726"/>
        <dbReference type="EC" id="1.1.1.35"/>
    </reaction>
</comment>
<comment type="subcellular location">
    <subcellularLocation>
        <location evidence="1">Peroxisome</location>
    </subcellularLocation>
</comment>
<proteinExistence type="inferred from homology"/>
<dbReference type="UniPathway" id="UPA00659"/>
<evidence type="ECO:0000256" key="13">
    <source>
        <dbReference type="ARBA" id="ARBA00049556"/>
    </source>
</evidence>
<dbReference type="SUPFAM" id="SSF51735">
    <property type="entry name" value="NAD(P)-binding Rossmann-fold domains"/>
    <property type="match status" value="1"/>
</dbReference>
<dbReference type="Proteomes" id="UP000075238">
    <property type="component" value="Chromosome 2"/>
</dbReference>
<dbReference type="OrthoDB" id="5287258at2"/>
<dbReference type="PROSITE" id="PS00166">
    <property type="entry name" value="ENOYL_COA_HYDRATASE"/>
    <property type="match status" value="1"/>
</dbReference>
<dbReference type="InterPro" id="IPR018376">
    <property type="entry name" value="Enoyl-CoA_hyd/isom_CS"/>
</dbReference>
<feature type="domain" description="3-hydroxyacyl-CoA dehydrogenase NAD binding" evidence="16">
    <location>
        <begin position="299"/>
        <end position="475"/>
    </location>
</feature>
<reference evidence="17 18" key="1">
    <citation type="submission" date="2016-03" db="EMBL/GenBank/DDBJ databases">
        <title>Complete genome sequence of a novel chlorpyrifos degrading bacterium, Cupriavidus nantongensis sp. X1.</title>
        <authorList>
            <person name="Fang L."/>
        </authorList>
    </citation>
    <scope>NUCLEOTIDE SEQUENCE [LARGE SCALE GENOMIC DNA]</scope>
    <source>
        <strain evidence="17 18">X1</strain>
    </source>
</reference>
<dbReference type="Gene3D" id="1.10.1040.50">
    <property type="match status" value="1"/>
</dbReference>
<dbReference type="CDD" id="cd06558">
    <property type="entry name" value="crotonase-like"/>
    <property type="match status" value="1"/>
</dbReference>
<dbReference type="STRING" id="1796606.A2G96_30335"/>
<dbReference type="GO" id="GO:0004300">
    <property type="term" value="F:enoyl-CoA hydratase activity"/>
    <property type="evidence" value="ECO:0007669"/>
    <property type="project" value="UniProtKB-ARBA"/>
</dbReference>
<evidence type="ECO:0000256" key="12">
    <source>
        <dbReference type="ARBA" id="ARBA00023268"/>
    </source>
</evidence>
<dbReference type="PANTHER" id="PTHR23309">
    <property type="entry name" value="3-HYDROXYACYL-COA DEHYROGENASE"/>
    <property type="match status" value="1"/>
</dbReference>
<comment type="pathway">
    <text evidence="2">Lipid metabolism; fatty acid beta-oxidation.</text>
</comment>
<sequence>MPDHFDRPHADHDGVRVIALAQPPLNVLSLAVRRRLADDLQAALADDTVRAIVLAGAGTAFCGGGDIAEFDTQAVLLEPGPGTLMALIEEGPKPVVAALHGVALGGGLELAMACHARVAQAQTSVGLPEVQLGIVPGAGGTQRLPRLVGLELATDLIVHGRKRTARQLADSGLFDRVTDEAPLPAAIELARQLAEGSVALRRTGHLPVRMENAEAFLAFARGAVKARPELLGPQACLDCLEDAVTRPFQDGLARELERFHRLRATPQSEGLRHAFLSERLAAKISDLAPGVKPRTVTSTAVIGGGTMGTGIAMSLANAGLAVTLLERDPAALDRALATVRKTYEDAQRRGKLAAEEAARRIALVSGALSYDALRDTDLLIEAVFEDMAVKRQVFEQLDAVAKPGAVLATNTSMLDVDEIATFTRRPQDVLGLHFFSPAHVMPLLEVVRGAQTAPDVLTTAMALGRRLSKTAVVARVCEGFIGNRMLTPYLVQAGLLVEEGALPQQVDRAIERWGMAMGPFRMADMAGLDLGAKIRAQYLERHPDVPYSELNQILVDMDRPGQKAGRGWYDHVPGQRAPVPSAAVQQAIEAHSQRLGLVRRRIGDDEIVDRLVLALVNEGALLLEEGIAQRASDIDVVFIAGYGFPRWRGGPMFAAEQRGLEDVVAAMRRLGASGPAYQRRAQVWRPAPWLSRAAERRLGWSSLTEASPA</sequence>
<dbReference type="GO" id="GO:0016853">
    <property type="term" value="F:isomerase activity"/>
    <property type="evidence" value="ECO:0007669"/>
    <property type="project" value="UniProtKB-KW"/>
</dbReference>
<evidence type="ECO:0000256" key="4">
    <source>
        <dbReference type="ARBA" id="ARBA00022832"/>
    </source>
</evidence>
<dbReference type="FunFam" id="3.40.50.720:FF:000009">
    <property type="entry name" value="Fatty oxidation complex, alpha subunit"/>
    <property type="match status" value="1"/>
</dbReference>
<feature type="domain" description="3-hydroxyacyl-CoA dehydrogenase C-terminal" evidence="15">
    <location>
        <begin position="479"/>
        <end position="570"/>
    </location>
</feature>
<keyword evidence="10" id="KW-0413">Isomerase</keyword>
<keyword evidence="12" id="KW-0511">Multifunctional enzyme</keyword>